<organism evidence="1 2">
    <name type="scientific">Metabacillus litoralis</name>
    <dbReference type="NCBI Taxonomy" id="152268"/>
    <lineage>
        <taxon>Bacteria</taxon>
        <taxon>Bacillati</taxon>
        <taxon>Bacillota</taxon>
        <taxon>Bacilli</taxon>
        <taxon>Bacillales</taxon>
        <taxon>Bacillaceae</taxon>
        <taxon>Metabacillus</taxon>
    </lineage>
</organism>
<reference evidence="2" key="1">
    <citation type="submission" date="2016-04" db="EMBL/GenBank/DDBJ databases">
        <authorList>
            <person name="Lyu Z."/>
            <person name="Lyu W."/>
        </authorList>
    </citation>
    <scope>NUCLEOTIDE SEQUENCE [LARGE SCALE GENOMIC DNA]</scope>
    <source>
        <strain evidence="2">C44</strain>
    </source>
</reference>
<gene>
    <name evidence="1" type="ORF">A6K24_19555</name>
</gene>
<dbReference type="InterPro" id="IPR025100">
    <property type="entry name" value="DUF4025"/>
</dbReference>
<evidence type="ECO:0008006" key="3">
    <source>
        <dbReference type="Google" id="ProtNLM"/>
    </source>
</evidence>
<dbReference type="AlphaFoldDB" id="A0A179T1Q4"/>
<dbReference type="Proteomes" id="UP000078534">
    <property type="component" value="Unassembled WGS sequence"/>
</dbReference>
<accession>A0A179T1Q4</accession>
<evidence type="ECO:0000313" key="1">
    <source>
        <dbReference type="EMBL" id="OAS87641.1"/>
    </source>
</evidence>
<dbReference type="RefSeq" id="WP_066329853.1">
    <property type="nucleotide sequence ID" value="NZ_LWSG01000008.1"/>
</dbReference>
<dbReference type="Pfam" id="PF13217">
    <property type="entry name" value="DUF4025"/>
    <property type="match status" value="1"/>
</dbReference>
<comment type="caution">
    <text evidence="1">The sequence shown here is derived from an EMBL/GenBank/DDBJ whole genome shotgun (WGS) entry which is preliminary data.</text>
</comment>
<dbReference type="EMBL" id="LWSG01000008">
    <property type="protein sequence ID" value="OAS87641.1"/>
    <property type="molecule type" value="Genomic_DNA"/>
</dbReference>
<sequence length="67" mass="7689">MEKKTKLESSQIAGRQYEVEDYKRQDELSSGLATTHEQASDDYMEGTIDAMFEKNVDNPESISKKEK</sequence>
<keyword evidence="2" id="KW-1185">Reference proteome</keyword>
<protein>
    <recommendedName>
        <fullName evidence="3">DUF4025 domain-containing protein</fullName>
    </recommendedName>
</protein>
<evidence type="ECO:0000313" key="2">
    <source>
        <dbReference type="Proteomes" id="UP000078534"/>
    </source>
</evidence>
<proteinExistence type="predicted"/>
<dbReference type="OrthoDB" id="2476089at2"/>
<name>A0A179T1Q4_9BACI</name>